<sequence length="718" mass="78615">MQSVLEQCARTPAIPRSESLFIGRTMYNVMLYEQNTGHRWNVTFYDYTTTSDWQEEDYGLVHYAGAGSSTLMTLDKATESLMWTADLDSPIVALFTITSDGNLMSVPMTVVAFPTLQRYIREILRRGSFLLTTQSHQPIQQLSPSIYLGESSLGSTYVMPSLVDDQMATIKRRPNPRLLLDGPDASKSPDSDHEKQQAPPASPTKFDFDRSSEEYASSSANPFSRSSSNAHSEAANSDEVHESKPKIPEMFDDDFPVASQSYRIEDGLFAHCKIDEFNNPEDVVVLGHYTVPDQLPEDMFPSPSDHVPLGITYLRETEGSVYTGDDTDYIDSDEDYIDADGGGQHQNKKRPAETSSDKKPLVQDDRTSHESSRKEGAREPATRQDMPVRPYTALTEGVIVFTGLFVVAGLIYCIYLLHHTQNGGKSQAASARSGGGSRGSQGVGGAGGEGEVTAQLEQLEDGSMRVGKICYEPHLLLGKGSEGTVVYRSVSEGTVVYRSCREFRYIALELCDATLEHYVEQTLDGLPPDPATDKLVLQQATRVHRDIKPSNVLLQLPRSGAGAWRDASTSEVTGLRVLISDFGLCKQLEAGHGSFTKHSGVTGTDGWIAPEMIRLDLEDQRPTRAVDVFSLGCLYYYVVTGGQHPYGPCITRQGNIAAGLNDKRPQARPPARAVLKHPFFWDSATTLNFLVVGADGCMVVGDGGGGGWWWVVVGGDGC</sequence>
<protein>
    <recommendedName>
        <fullName evidence="3">Protein kinase domain-containing protein</fullName>
    </recommendedName>
</protein>
<dbReference type="AlphaFoldDB" id="A0A6A0GZ41"/>
<dbReference type="GO" id="GO:0070059">
    <property type="term" value="P:intrinsic apoptotic signaling pathway in response to endoplasmic reticulum stress"/>
    <property type="evidence" value="ECO:0007669"/>
    <property type="project" value="TreeGrafter"/>
</dbReference>
<accession>A0A6A0GZ41</accession>
<feature type="compositionally biased region" description="Low complexity" evidence="1">
    <location>
        <begin position="216"/>
        <end position="237"/>
    </location>
</feature>
<dbReference type="GO" id="GO:0036498">
    <property type="term" value="P:IRE1-mediated unfolded protein response"/>
    <property type="evidence" value="ECO:0007669"/>
    <property type="project" value="TreeGrafter"/>
</dbReference>
<evidence type="ECO:0000256" key="2">
    <source>
        <dbReference type="SAM" id="Phobius"/>
    </source>
</evidence>
<feature type="compositionally biased region" description="Basic and acidic residues" evidence="1">
    <location>
        <begin position="238"/>
        <end position="249"/>
    </location>
</feature>
<keyword evidence="2" id="KW-1133">Transmembrane helix</keyword>
<name>A0A6A0GZ41_HYAAZ</name>
<keyword evidence="2" id="KW-0472">Membrane</keyword>
<dbReference type="SUPFAM" id="SSF56112">
    <property type="entry name" value="Protein kinase-like (PK-like)"/>
    <property type="match status" value="1"/>
</dbReference>
<feature type="region of interest" description="Disordered" evidence="1">
    <location>
        <begin position="322"/>
        <end position="385"/>
    </location>
</feature>
<feature type="compositionally biased region" description="Gly residues" evidence="1">
    <location>
        <begin position="433"/>
        <end position="449"/>
    </location>
</feature>
<dbReference type="GO" id="GO:0005524">
    <property type="term" value="F:ATP binding"/>
    <property type="evidence" value="ECO:0007669"/>
    <property type="project" value="InterPro"/>
</dbReference>
<dbReference type="EMBL" id="JQDR03011402">
    <property type="protein sequence ID" value="KAA0192816.1"/>
    <property type="molecule type" value="Genomic_DNA"/>
</dbReference>
<dbReference type="Proteomes" id="UP000711488">
    <property type="component" value="Unassembled WGS sequence"/>
</dbReference>
<dbReference type="InterPro" id="IPR045133">
    <property type="entry name" value="IRE1/2-like"/>
</dbReference>
<reference evidence="4" key="1">
    <citation type="submission" date="2014-08" db="EMBL/GenBank/DDBJ databases">
        <authorList>
            <person name="Murali S."/>
            <person name="Richards S."/>
            <person name="Bandaranaike D."/>
            <person name="Bellair M."/>
            <person name="Blankenburg K."/>
            <person name="Chao H."/>
            <person name="Dinh H."/>
            <person name="Doddapaneni H."/>
            <person name="Dugan-Rocha S."/>
            <person name="Elkadiri S."/>
            <person name="Gnanaolivu R."/>
            <person name="Hughes D."/>
            <person name="Lee S."/>
            <person name="Li M."/>
            <person name="Ming W."/>
            <person name="Munidasa M."/>
            <person name="Muniz J."/>
            <person name="Nguyen L."/>
            <person name="Osuji N."/>
            <person name="Pu L.-L."/>
            <person name="Puazo M."/>
            <person name="Skinner E."/>
            <person name="Qu C."/>
            <person name="Quiroz J."/>
            <person name="Raj R."/>
            <person name="Weissenberger G."/>
            <person name="Xin Y."/>
            <person name="Zou X."/>
            <person name="Han Y."/>
            <person name="Worley K."/>
            <person name="Muzny D."/>
            <person name="Gibbs R."/>
        </authorList>
    </citation>
    <scope>NUCLEOTIDE SEQUENCE</scope>
    <source>
        <strain evidence="4">HAZT.00-mixed</strain>
        <tissue evidence="4">Whole organism</tissue>
    </source>
</reference>
<gene>
    <name evidence="4" type="ORF">HAZT_HAZT008797</name>
</gene>
<keyword evidence="2" id="KW-0812">Transmembrane</keyword>
<reference evidence="4" key="2">
    <citation type="journal article" date="2018" name="Environ. Sci. Technol.">
        <title>The Toxicogenome of Hyalella azteca: A Model for Sediment Ecotoxicology and Evolutionary Toxicology.</title>
        <authorList>
            <person name="Poynton H.C."/>
            <person name="Hasenbein S."/>
            <person name="Benoit J.B."/>
            <person name="Sepulveda M.S."/>
            <person name="Poelchau M.F."/>
            <person name="Hughes D.S.T."/>
            <person name="Murali S.C."/>
            <person name="Chen S."/>
            <person name="Glastad K.M."/>
            <person name="Goodisman M.A.D."/>
            <person name="Werren J.H."/>
            <person name="Vineis J.H."/>
            <person name="Bowen J.L."/>
            <person name="Friedrich M."/>
            <person name="Jones J."/>
            <person name="Robertson H.M."/>
            <person name="Feyereisen R."/>
            <person name="Mechler-Hickson A."/>
            <person name="Mathers N."/>
            <person name="Lee C.E."/>
            <person name="Colbourne J.K."/>
            <person name="Biales A."/>
            <person name="Johnston J.S."/>
            <person name="Wellborn G.A."/>
            <person name="Rosendale A.J."/>
            <person name="Cridge A.G."/>
            <person name="Munoz-Torres M.C."/>
            <person name="Bain P.A."/>
            <person name="Manny A.R."/>
            <person name="Major K.M."/>
            <person name="Lambert F.N."/>
            <person name="Vulpe C.D."/>
            <person name="Tuck P."/>
            <person name="Blalock B.J."/>
            <person name="Lin Y.Y."/>
            <person name="Smith M.E."/>
            <person name="Ochoa-Acuna H."/>
            <person name="Chen M.M."/>
            <person name="Childers C.P."/>
            <person name="Qu J."/>
            <person name="Dugan S."/>
            <person name="Lee S.L."/>
            <person name="Chao H."/>
            <person name="Dinh H."/>
            <person name="Han Y."/>
            <person name="Doddapaneni H."/>
            <person name="Worley K.C."/>
            <person name="Muzny D.M."/>
            <person name="Gibbs R.A."/>
            <person name="Richards S."/>
        </authorList>
    </citation>
    <scope>NUCLEOTIDE SEQUENCE</scope>
    <source>
        <strain evidence="4">HAZT.00-mixed</strain>
        <tissue evidence="4">Whole organism</tissue>
    </source>
</reference>
<dbReference type="SMART" id="SM00220">
    <property type="entry name" value="S_TKc"/>
    <property type="match status" value="1"/>
</dbReference>
<evidence type="ECO:0000313" key="4">
    <source>
        <dbReference type="EMBL" id="KAA0192816.1"/>
    </source>
</evidence>
<evidence type="ECO:0000259" key="3">
    <source>
        <dbReference type="PROSITE" id="PS50011"/>
    </source>
</evidence>
<feature type="region of interest" description="Disordered" evidence="1">
    <location>
        <begin position="425"/>
        <end position="449"/>
    </location>
</feature>
<dbReference type="InterPro" id="IPR011009">
    <property type="entry name" value="Kinase-like_dom_sf"/>
</dbReference>
<dbReference type="PROSITE" id="PS50011">
    <property type="entry name" value="PROTEIN_KINASE_DOM"/>
    <property type="match status" value="1"/>
</dbReference>
<dbReference type="PANTHER" id="PTHR13954:SF6">
    <property type="entry name" value="NON-SPECIFIC SERINE_THREONINE PROTEIN KINASE"/>
    <property type="match status" value="1"/>
</dbReference>
<dbReference type="GO" id="GO:0051082">
    <property type="term" value="F:unfolded protein binding"/>
    <property type="evidence" value="ECO:0007669"/>
    <property type="project" value="TreeGrafter"/>
</dbReference>
<dbReference type="InterPro" id="IPR000719">
    <property type="entry name" value="Prot_kinase_dom"/>
</dbReference>
<feature type="region of interest" description="Disordered" evidence="1">
    <location>
        <begin position="172"/>
        <end position="252"/>
    </location>
</feature>
<feature type="compositionally biased region" description="Acidic residues" evidence="1">
    <location>
        <begin position="325"/>
        <end position="338"/>
    </location>
</feature>
<feature type="domain" description="Protein kinase" evidence="3">
    <location>
        <begin position="307"/>
        <end position="680"/>
    </location>
</feature>
<reference evidence="4" key="3">
    <citation type="submission" date="2019-06" db="EMBL/GenBank/DDBJ databases">
        <authorList>
            <person name="Poynton C."/>
            <person name="Hasenbein S."/>
            <person name="Benoit J.B."/>
            <person name="Sepulveda M.S."/>
            <person name="Poelchau M.F."/>
            <person name="Murali S.C."/>
            <person name="Chen S."/>
            <person name="Glastad K.M."/>
            <person name="Werren J.H."/>
            <person name="Vineis J.H."/>
            <person name="Bowen J.L."/>
            <person name="Friedrich M."/>
            <person name="Jones J."/>
            <person name="Robertson H.M."/>
            <person name="Feyereisen R."/>
            <person name="Mechler-Hickson A."/>
            <person name="Mathers N."/>
            <person name="Lee C.E."/>
            <person name="Colbourne J.K."/>
            <person name="Biales A."/>
            <person name="Johnston J.S."/>
            <person name="Wellborn G.A."/>
            <person name="Rosendale A.J."/>
            <person name="Cridge A.G."/>
            <person name="Munoz-Torres M.C."/>
            <person name="Bain P.A."/>
            <person name="Manny A.R."/>
            <person name="Major K.M."/>
            <person name="Lambert F.N."/>
            <person name="Vulpe C.D."/>
            <person name="Tuck P."/>
            <person name="Blalock B.J."/>
            <person name="Lin Y.-Y."/>
            <person name="Smith M.E."/>
            <person name="Ochoa-Acuna H."/>
            <person name="Chen M.-J.M."/>
            <person name="Childers C.P."/>
            <person name="Qu J."/>
            <person name="Dugan S."/>
            <person name="Lee S.L."/>
            <person name="Chao H."/>
            <person name="Dinh H."/>
            <person name="Han Y."/>
            <person name="Doddapaneni H."/>
            <person name="Worley K.C."/>
            <person name="Muzny D.M."/>
            <person name="Gibbs R.A."/>
            <person name="Richards S."/>
        </authorList>
    </citation>
    <scope>NUCLEOTIDE SEQUENCE</scope>
    <source>
        <strain evidence="4">HAZT.00-mixed</strain>
        <tissue evidence="4">Whole organism</tissue>
    </source>
</reference>
<dbReference type="Gene3D" id="1.10.510.10">
    <property type="entry name" value="Transferase(Phosphotransferase) domain 1"/>
    <property type="match status" value="1"/>
</dbReference>
<dbReference type="GO" id="GO:0004521">
    <property type="term" value="F:RNA endonuclease activity"/>
    <property type="evidence" value="ECO:0007669"/>
    <property type="project" value="InterPro"/>
</dbReference>
<dbReference type="Pfam" id="PF00069">
    <property type="entry name" value="Pkinase"/>
    <property type="match status" value="1"/>
</dbReference>
<dbReference type="OrthoDB" id="63989at2759"/>
<feature type="compositionally biased region" description="Basic and acidic residues" evidence="1">
    <location>
        <begin position="187"/>
        <end position="196"/>
    </location>
</feature>
<feature type="compositionally biased region" description="Basic and acidic residues" evidence="1">
    <location>
        <begin position="350"/>
        <end position="382"/>
    </location>
</feature>
<comment type="caution">
    <text evidence="4">The sequence shown here is derived from an EMBL/GenBank/DDBJ whole genome shotgun (WGS) entry which is preliminary data.</text>
</comment>
<evidence type="ECO:0000256" key="1">
    <source>
        <dbReference type="SAM" id="MobiDB-lite"/>
    </source>
</evidence>
<dbReference type="GO" id="GO:1990604">
    <property type="term" value="C:IRE1-TRAF2-ASK1 complex"/>
    <property type="evidence" value="ECO:0007669"/>
    <property type="project" value="TreeGrafter"/>
</dbReference>
<proteinExistence type="predicted"/>
<feature type="transmembrane region" description="Helical" evidence="2">
    <location>
        <begin position="397"/>
        <end position="417"/>
    </location>
</feature>
<dbReference type="GO" id="GO:0004674">
    <property type="term" value="F:protein serine/threonine kinase activity"/>
    <property type="evidence" value="ECO:0007669"/>
    <property type="project" value="InterPro"/>
</dbReference>
<dbReference type="PANTHER" id="PTHR13954">
    <property type="entry name" value="IRE1-RELATED"/>
    <property type="match status" value="1"/>
</dbReference>
<organism evidence="4">
    <name type="scientific">Hyalella azteca</name>
    <name type="common">Amphipod</name>
    <dbReference type="NCBI Taxonomy" id="294128"/>
    <lineage>
        <taxon>Eukaryota</taxon>
        <taxon>Metazoa</taxon>
        <taxon>Ecdysozoa</taxon>
        <taxon>Arthropoda</taxon>
        <taxon>Crustacea</taxon>
        <taxon>Multicrustacea</taxon>
        <taxon>Malacostraca</taxon>
        <taxon>Eumalacostraca</taxon>
        <taxon>Peracarida</taxon>
        <taxon>Amphipoda</taxon>
        <taxon>Senticaudata</taxon>
        <taxon>Talitrida</taxon>
        <taxon>Talitroidea</taxon>
        <taxon>Hyalellidae</taxon>
        <taxon>Hyalella</taxon>
    </lineage>
</organism>